<sequence>MLWFPQREAEKDSVCCSKSSSTSFCSDDNNETTNKYQVQEIKVSQDVNGDDIEDCYKEPDDDDDDDVQVTIGAVHPSITQYHGTTQIGSPVNFHIKNPIRSSNAVPKDKNRVDLDAKGDIGGLPVLEVNLDSFDDKPWRKPGADVSDYFNYGFNEDSWHTYCEKQKSLRLGRLYYPKMNLNPDGLDLAVQLMDAVASQVKAASPGRYQGSSTFDENFTQVPRTFEALDLEIARQTWLNQVISASRMSGLSHPFLQPSFMNSLSLQHPVYSAIAAAVATEHLSKVPIANSFKSVSCSGISAVPSCVYGAVGGASQQNDFGLARRFPGTVRPSLTGWSRSRTGPSGVGQTGAGACMVACKEPERERKLGGTSEGVFVLPVCPTTVRASESKLPWQIGADSTGQNTHGYSSCRAGDIGRDYLRSPETLEAENLQNISSREGVSGRSNNLSSLAAEFEKM</sequence>
<dbReference type="GO" id="GO:0005847">
    <property type="term" value="C:mRNA cleavage and polyadenylation specificity factor complex"/>
    <property type="evidence" value="ECO:0007669"/>
    <property type="project" value="TreeGrafter"/>
</dbReference>
<evidence type="ECO:0000256" key="4">
    <source>
        <dbReference type="ARBA" id="ARBA00023242"/>
    </source>
</evidence>
<evidence type="ECO:0000256" key="1">
    <source>
        <dbReference type="ARBA" id="ARBA00004123"/>
    </source>
</evidence>
<dbReference type="PANTHER" id="PTHR13484">
    <property type="entry name" value="FIP1-LIKE 1 PROTEIN"/>
    <property type="match status" value="1"/>
</dbReference>
<name>A0A8C4WUU6_EPTBU</name>
<evidence type="ECO:0000259" key="5">
    <source>
        <dbReference type="Pfam" id="PF05182"/>
    </source>
</evidence>
<evidence type="ECO:0000256" key="3">
    <source>
        <dbReference type="ARBA" id="ARBA00022664"/>
    </source>
</evidence>
<dbReference type="Pfam" id="PF05182">
    <property type="entry name" value="Fip1"/>
    <property type="match status" value="1"/>
</dbReference>
<organism evidence="6 7">
    <name type="scientific">Eptatretus burgeri</name>
    <name type="common">Inshore hagfish</name>
    <dbReference type="NCBI Taxonomy" id="7764"/>
    <lineage>
        <taxon>Eukaryota</taxon>
        <taxon>Metazoa</taxon>
        <taxon>Chordata</taxon>
        <taxon>Craniata</taxon>
        <taxon>Vertebrata</taxon>
        <taxon>Cyclostomata</taxon>
        <taxon>Myxini</taxon>
        <taxon>Myxiniformes</taxon>
        <taxon>Myxinidae</taxon>
        <taxon>Eptatretinae</taxon>
        <taxon>Eptatretus</taxon>
    </lineage>
</organism>
<keyword evidence="3" id="KW-0507">mRNA processing</keyword>
<keyword evidence="7" id="KW-1185">Reference proteome</keyword>
<dbReference type="InterPro" id="IPR051187">
    <property type="entry name" value="Pre-mRNA_3'-end_processing_reg"/>
</dbReference>
<evidence type="ECO:0000313" key="7">
    <source>
        <dbReference type="Proteomes" id="UP000694388"/>
    </source>
</evidence>
<dbReference type="Proteomes" id="UP000694388">
    <property type="component" value="Unplaced"/>
</dbReference>
<dbReference type="GO" id="GO:0006397">
    <property type="term" value="P:mRNA processing"/>
    <property type="evidence" value="ECO:0007669"/>
    <property type="project" value="UniProtKB-KW"/>
</dbReference>
<dbReference type="AlphaFoldDB" id="A0A8C4WUU6"/>
<dbReference type="PANTHER" id="PTHR13484:SF0">
    <property type="entry name" value="PRE-MRNA 3'-END-PROCESSING FACTOR FIP1"/>
    <property type="match status" value="1"/>
</dbReference>
<feature type="domain" description="Pre-mRNA polyadenylation factor Fip1" evidence="5">
    <location>
        <begin position="127"/>
        <end position="169"/>
    </location>
</feature>
<dbReference type="GeneTree" id="ENSGT00940000162578"/>
<proteinExistence type="inferred from homology"/>
<comment type="similarity">
    <text evidence="2">Belongs to the FIP1 family.</text>
</comment>
<reference evidence="6" key="1">
    <citation type="submission" date="2025-08" db="UniProtKB">
        <authorList>
            <consortium name="Ensembl"/>
        </authorList>
    </citation>
    <scope>IDENTIFICATION</scope>
</reference>
<comment type="subcellular location">
    <subcellularLocation>
        <location evidence="1">Nucleus</location>
    </subcellularLocation>
</comment>
<protein>
    <recommendedName>
        <fullName evidence="5">Pre-mRNA polyadenylation factor Fip1 domain-containing protein</fullName>
    </recommendedName>
</protein>
<evidence type="ECO:0000313" key="6">
    <source>
        <dbReference type="Ensembl" id="ENSEBUP00000012066.1"/>
    </source>
</evidence>
<keyword evidence="4" id="KW-0539">Nucleus</keyword>
<dbReference type="Ensembl" id="ENSEBUT00000012642.1">
    <property type="protein sequence ID" value="ENSEBUP00000012066.1"/>
    <property type="gene ID" value="ENSEBUG00000007706.1"/>
</dbReference>
<accession>A0A8C4WUU6</accession>
<reference evidence="6" key="2">
    <citation type="submission" date="2025-09" db="UniProtKB">
        <authorList>
            <consortium name="Ensembl"/>
        </authorList>
    </citation>
    <scope>IDENTIFICATION</scope>
</reference>
<evidence type="ECO:0000256" key="2">
    <source>
        <dbReference type="ARBA" id="ARBA00007459"/>
    </source>
</evidence>
<dbReference type="InterPro" id="IPR007854">
    <property type="entry name" value="Fip1_dom"/>
</dbReference>